<dbReference type="VEuPathDB" id="FungiDB:UMAG_04172"/>
<organism evidence="2 3">
    <name type="scientific">Mycosarcoma maydis</name>
    <name type="common">Corn smut fungus</name>
    <name type="synonym">Ustilago maydis</name>
    <dbReference type="NCBI Taxonomy" id="5270"/>
    <lineage>
        <taxon>Eukaryota</taxon>
        <taxon>Fungi</taxon>
        <taxon>Dikarya</taxon>
        <taxon>Basidiomycota</taxon>
        <taxon>Ustilaginomycotina</taxon>
        <taxon>Ustilaginomycetes</taxon>
        <taxon>Ustilaginales</taxon>
        <taxon>Ustilaginaceae</taxon>
        <taxon>Mycosarcoma</taxon>
    </lineage>
</organism>
<reference evidence="2 3" key="1">
    <citation type="journal article" date="2006" name="Nature">
        <title>Insights from the genome of the biotrophic fungal plant pathogen Ustilago maydis.</title>
        <authorList>
            <person name="Kamper J."/>
            <person name="Kahmann R."/>
            <person name="Bolker M."/>
            <person name="Ma L.J."/>
            <person name="Brefort T."/>
            <person name="Saville B.J."/>
            <person name="Banuett F."/>
            <person name="Kronstad J.W."/>
            <person name="Gold S.E."/>
            <person name="Muller O."/>
            <person name="Perlin M.H."/>
            <person name="Wosten H.A."/>
            <person name="de Vries R."/>
            <person name="Ruiz-Herrera J."/>
            <person name="Reynaga-Pena C.G."/>
            <person name="Snetselaar K."/>
            <person name="McCann M."/>
            <person name="Perez-Martin J."/>
            <person name="Feldbrugge M."/>
            <person name="Basse C.W."/>
            <person name="Steinberg G."/>
            <person name="Ibeas J.I."/>
            <person name="Holloman W."/>
            <person name="Guzman P."/>
            <person name="Farman M."/>
            <person name="Stajich J.E."/>
            <person name="Sentandreu R."/>
            <person name="Gonzalez-Prieto J.M."/>
            <person name="Kennell J.C."/>
            <person name="Molina L."/>
            <person name="Schirawski J."/>
            <person name="Mendoza-Mendoza A."/>
            <person name="Greilinger D."/>
            <person name="Munch K."/>
            <person name="Rossel N."/>
            <person name="Scherer M."/>
            <person name="Vranes M."/>
            <person name="Ladendorf O."/>
            <person name="Vincon V."/>
            <person name="Fuchs U."/>
            <person name="Sandrock B."/>
            <person name="Meng S."/>
            <person name="Ho E.C."/>
            <person name="Cahill M.J."/>
            <person name="Boyce K.J."/>
            <person name="Klose J."/>
            <person name="Klosterman S.J."/>
            <person name="Deelstra H.J."/>
            <person name="Ortiz-Castellanos L."/>
            <person name="Li W."/>
            <person name="Sanchez-Alonso P."/>
            <person name="Schreier P.H."/>
            <person name="Hauser-Hahn I."/>
            <person name="Vaupel M."/>
            <person name="Koopmann E."/>
            <person name="Friedrich G."/>
            <person name="Voss H."/>
            <person name="Schluter T."/>
            <person name="Margolis J."/>
            <person name="Platt D."/>
            <person name="Swimmer C."/>
            <person name="Gnirke A."/>
            <person name="Chen F."/>
            <person name="Vysotskaia V."/>
            <person name="Mannhaupt G."/>
            <person name="Guldener U."/>
            <person name="Munsterkotter M."/>
            <person name="Haase D."/>
            <person name="Oesterheld M."/>
            <person name="Mewes H.W."/>
            <person name="Mauceli E.W."/>
            <person name="DeCaprio D."/>
            <person name="Wade C.M."/>
            <person name="Butler J."/>
            <person name="Young S."/>
            <person name="Jaffe D.B."/>
            <person name="Calvo S."/>
            <person name="Nusbaum C."/>
            <person name="Galagan J."/>
            <person name="Birren B.W."/>
        </authorList>
    </citation>
    <scope>NUCLEOTIDE SEQUENCE [LARGE SCALE GENOMIC DNA]</scope>
    <source>
        <strain evidence="3">DSM 14603 / FGSC 9021 / UM521</strain>
    </source>
</reference>
<evidence type="ECO:0000313" key="2">
    <source>
        <dbReference type="EMBL" id="KIS67668.1"/>
    </source>
</evidence>
<proteinExistence type="predicted"/>
<dbReference type="GeneID" id="23564431"/>
<dbReference type="InParanoid" id="A0A0D1CLR6"/>
<dbReference type="InterPro" id="IPR053729">
    <property type="entry name" value="MAD2L1BP_domain_sf"/>
</dbReference>
<dbReference type="PANTHER" id="PTHR15681">
    <property type="entry name" value="MAD2L1-BINDING PROTEIN"/>
    <property type="match status" value="1"/>
</dbReference>
<feature type="region of interest" description="Disordered" evidence="1">
    <location>
        <begin position="1"/>
        <end position="24"/>
    </location>
</feature>
<dbReference type="AlphaFoldDB" id="A0A0D1CLR6"/>
<protein>
    <submittedName>
        <fullName evidence="2">Uncharacterized protein</fullName>
    </submittedName>
</protein>
<dbReference type="PANTHER" id="PTHR15681:SF1">
    <property type="entry name" value="MAD2L1-BINDING PROTEIN"/>
    <property type="match status" value="1"/>
</dbReference>
<dbReference type="GO" id="GO:0007096">
    <property type="term" value="P:regulation of exit from mitosis"/>
    <property type="evidence" value="ECO:0007669"/>
    <property type="project" value="InterPro"/>
</dbReference>
<dbReference type="Gene3D" id="3.30.900.20">
    <property type="match status" value="1"/>
</dbReference>
<dbReference type="GO" id="GO:0005634">
    <property type="term" value="C:nucleus"/>
    <property type="evidence" value="ECO:0000318"/>
    <property type="project" value="GO_Central"/>
</dbReference>
<gene>
    <name evidence="2" type="ORF">UMAG_04172</name>
</gene>
<evidence type="ECO:0000313" key="3">
    <source>
        <dbReference type="Proteomes" id="UP000000561"/>
    </source>
</evidence>
<dbReference type="EMBL" id="CM003151">
    <property type="protein sequence ID" value="KIS67668.1"/>
    <property type="molecule type" value="Genomic_DNA"/>
</dbReference>
<keyword evidence="3" id="KW-1185">Reference proteome</keyword>
<feature type="region of interest" description="Disordered" evidence="1">
    <location>
        <begin position="124"/>
        <end position="147"/>
    </location>
</feature>
<feature type="region of interest" description="Disordered" evidence="1">
    <location>
        <begin position="387"/>
        <end position="415"/>
    </location>
</feature>
<dbReference type="KEGG" id="uma:UMAG_04172"/>
<sequence>MSSHQEQPDGARRQRLRRGGSRCSHSCRLDVPSLNLGSNMTLQLAHEHNGRLLAHAHDSSPNQRTRILHALRDSNADLSKAQMFGHCHQLTANLIESLLHYLLFAKGQLPEPINQLRKRKESNLCGARSVTRRRSSGSSNRTRKEDKLLRKLDHLGRLVQDAAQHLSWLADNKGEGPSSRPYPPTQRSSTSKDLRLLVVLGSSATMPRHVFVLDLIQCLGRCSITDDDIRDLVDSDVNGSVEEAETHLAQLLSEESGKKRDAARMKTSSNWERKLVRLLVSEQRLEAFFGSPLTPTKTHVFLSAPLSFRCPGWSARPHLDFDLDSLCEPDATTSDDVDLVCDSVDTSILLPKLGSATLLHKRAPPSPLQGQEAKWLKNKSARESCSSVADSWPEDSASEQFGESSMSSVSDDSRPASVADKPWRFGCSQAASVAEGWLAKCSSEHSVQSSWLNHGLHSIETSRTGSSLGSSTVYGHDSHDAAIESSREVAPSCEDGQEPDIHYQGATNEVINQVPAACVAAHDGKLGPRRRSREPKEGGLLSRNLLRAKHSRQTGYTASDSSSVRSVASSLRRVPRCAGLRIDFSDAEPSLINDSLIKEADSITQEPRTERCWFQCEAVLEGFR</sequence>
<name>A0A0D1CLR6_MYCMD</name>
<accession>A0A0D1CLR6</accession>
<feature type="region of interest" description="Disordered" evidence="1">
    <location>
        <begin position="170"/>
        <end position="189"/>
    </location>
</feature>
<evidence type="ECO:0000256" key="1">
    <source>
        <dbReference type="SAM" id="MobiDB-lite"/>
    </source>
</evidence>
<feature type="compositionally biased region" description="Low complexity" evidence="1">
    <location>
        <begin position="404"/>
        <end position="415"/>
    </location>
</feature>
<dbReference type="InterPro" id="IPR009511">
    <property type="entry name" value="MAD1/Cdc20-bound-Mad2-bd"/>
</dbReference>
<dbReference type="OrthoDB" id="3366946at2759"/>
<dbReference type="Proteomes" id="UP000000561">
    <property type="component" value="Chromosome 12"/>
</dbReference>
<dbReference type="RefSeq" id="XP_011390660.1">
    <property type="nucleotide sequence ID" value="XM_011392358.1"/>
</dbReference>
<feature type="compositionally biased region" description="Basic and acidic residues" evidence="1">
    <location>
        <begin position="1"/>
        <end position="12"/>
    </location>
</feature>
<dbReference type="eggNOG" id="ENOG502RDBP">
    <property type="taxonomic scope" value="Eukaryota"/>
</dbReference>